<accession>A0A5N4DDS8</accession>
<name>A0A5N4DDS8_CAMDR</name>
<dbReference type="GO" id="GO:0043153">
    <property type="term" value="P:entrainment of circadian clock by photoperiod"/>
    <property type="evidence" value="ECO:0007669"/>
    <property type="project" value="TreeGrafter"/>
</dbReference>
<protein>
    <submittedName>
        <fullName evidence="5">Period circadian protein-like protein 3</fullName>
    </submittedName>
</protein>
<dbReference type="GO" id="GO:0005737">
    <property type="term" value="C:cytoplasm"/>
    <property type="evidence" value="ECO:0007669"/>
    <property type="project" value="TreeGrafter"/>
</dbReference>
<dbReference type="PANTHER" id="PTHR11269">
    <property type="entry name" value="PERIOD CIRCADIAN PROTEIN"/>
    <property type="match status" value="1"/>
</dbReference>
<dbReference type="Pfam" id="PF23170">
    <property type="entry name" value="bHLH_PER"/>
    <property type="match status" value="1"/>
</dbReference>
<keyword evidence="2" id="KW-0539">Nucleus</keyword>
<dbReference type="PANTHER" id="PTHR11269:SF13">
    <property type="entry name" value="PERIOD CIRCADIAN PROTEIN HOMOLOG 3"/>
    <property type="match status" value="1"/>
</dbReference>
<evidence type="ECO:0000259" key="4">
    <source>
        <dbReference type="Pfam" id="PF23170"/>
    </source>
</evidence>
<keyword evidence="6" id="KW-1185">Reference proteome</keyword>
<dbReference type="Proteomes" id="UP000299084">
    <property type="component" value="Unassembled WGS sequence"/>
</dbReference>
<evidence type="ECO:0000313" key="5">
    <source>
        <dbReference type="EMBL" id="KAB1269219.1"/>
    </source>
</evidence>
<dbReference type="AlphaFoldDB" id="A0A5N4DDS8"/>
<evidence type="ECO:0000259" key="3">
    <source>
        <dbReference type="Pfam" id="PF21353"/>
    </source>
</evidence>
<evidence type="ECO:0000256" key="2">
    <source>
        <dbReference type="ARBA" id="ARBA00023242"/>
    </source>
</evidence>
<dbReference type="GO" id="GO:0000122">
    <property type="term" value="P:negative regulation of transcription by RNA polymerase II"/>
    <property type="evidence" value="ECO:0007669"/>
    <property type="project" value="TreeGrafter"/>
</dbReference>
<feature type="non-terminal residue" evidence="5">
    <location>
        <position position="1"/>
    </location>
</feature>
<comment type="caution">
    <text evidence="5">The sequence shown here is derived from an EMBL/GenBank/DDBJ whole genome shotgun (WGS) entry which is preliminary data.</text>
</comment>
<dbReference type="EMBL" id="JWIN03000013">
    <property type="protein sequence ID" value="KAB1269219.1"/>
    <property type="molecule type" value="Genomic_DNA"/>
</dbReference>
<sequence>KQQDPNRVSEELITVVQEMKNYFWSERRCQSKLSILDALNCALPCVHIEQGKRPGERIQPCLDSTAHKPQPGQRSNSELFQILSENGAPQADVSRFSLEELASIASEHTSKNSFQYPQLQVVTTGFYRTGDALVKRRQAFRVKGTVCKGEGIPSGHQDTLVAVLSFLSGRLVRTSEQPPAVLNCKGAFLESCRFVELLAPQDVKVFDTHGFLSGTTEPKEVMRPIFGCLSCLVKIGFILPEIVPKINALLRTCR</sequence>
<evidence type="ECO:0000256" key="1">
    <source>
        <dbReference type="ARBA" id="ARBA00004123"/>
    </source>
</evidence>
<dbReference type="Gene3D" id="3.30.450.20">
    <property type="entry name" value="PAS domain"/>
    <property type="match status" value="1"/>
</dbReference>
<feature type="domain" description="Period circadian protein homolog 1-3 PAS-A" evidence="3">
    <location>
        <begin position="158"/>
        <end position="209"/>
    </location>
</feature>
<organism evidence="5 6">
    <name type="scientific">Camelus dromedarius</name>
    <name type="common">Dromedary</name>
    <name type="synonym">Arabian camel</name>
    <dbReference type="NCBI Taxonomy" id="9838"/>
    <lineage>
        <taxon>Eukaryota</taxon>
        <taxon>Metazoa</taxon>
        <taxon>Chordata</taxon>
        <taxon>Craniata</taxon>
        <taxon>Vertebrata</taxon>
        <taxon>Euteleostomi</taxon>
        <taxon>Mammalia</taxon>
        <taxon>Eutheria</taxon>
        <taxon>Laurasiatheria</taxon>
        <taxon>Artiodactyla</taxon>
        <taxon>Tylopoda</taxon>
        <taxon>Camelidae</taxon>
        <taxon>Camelus</taxon>
    </lineage>
</organism>
<dbReference type="InterPro" id="IPR048814">
    <property type="entry name" value="Per1-3_PAS-A"/>
</dbReference>
<evidence type="ECO:0000313" key="6">
    <source>
        <dbReference type="Proteomes" id="UP000299084"/>
    </source>
</evidence>
<feature type="domain" description="Period circadian protein homolog PER 1-3 bHLH-like" evidence="4">
    <location>
        <begin position="7"/>
        <end position="47"/>
    </location>
</feature>
<reference evidence="5 6" key="1">
    <citation type="journal article" date="2019" name="Mol. Ecol. Resour.">
        <title>Improving Illumina assemblies with Hi-C and long reads: an example with the North African dromedary.</title>
        <authorList>
            <person name="Elbers J.P."/>
            <person name="Rogers M.F."/>
            <person name="Perelman P.L."/>
            <person name="Proskuryakova A.A."/>
            <person name="Serdyukova N.A."/>
            <person name="Johnson W.E."/>
            <person name="Horin P."/>
            <person name="Corander J."/>
            <person name="Murphy D."/>
            <person name="Burger P.A."/>
        </authorList>
    </citation>
    <scope>NUCLEOTIDE SEQUENCE [LARGE SCALE GENOMIC DNA]</scope>
    <source>
        <strain evidence="5">Drom800</strain>
        <tissue evidence="5">Blood</tissue>
    </source>
</reference>
<proteinExistence type="predicted"/>
<dbReference type="GO" id="GO:0032922">
    <property type="term" value="P:circadian regulation of gene expression"/>
    <property type="evidence" value="ECO:0007669"/>
    <property type="project" value="TreeGrafter"/>
</dbReference>
<dbReference type="InterPro" id="IPR050760">
    <property type="entry name" value="Period_circadian_regulator"/>
</dbReference>
<gene>
    <name evidence="5" type="ORF">Cadr_000013165</name>
</gene>
<dbReference type="GO" id="GO:0000976">
    <property type="term" value="F:transcription cis-regulatory region binding"/>
    <property type="evidence" value="ECO:0007669"/>
    <property type="project" value="TreeGrafter"/>
</dbReference>
<dbReference type="InterPro" id="IPR057310">
    <property type="entry name" value="PER1-3_bHLH"/>
</dbReference>
<dbReference type="Pfam" id="PF21353">
    <property type="entry name" value="Per3-like_PAS-A"/>
    <property type="match status" value="1"/>
</dbReference>
<dbReference type="GO" id="GO:0005634">
    <property type="term" value="C:nucleus"/>
    <property type="evidence" value="ECO:0007669"/>
    <property type="project" value="UniProtKB-SubCell"/>
</dbReference>
<dbReference type="GO" id="GO:0001222">
    <property type="term" value="F:transcription corepressor binding"/>
    <property type="evidence" value="ECO:0007669"/>
    <property type="project" value="TreeGrafter"/>
</dbReference>
<comment type="subcellular location">
    <subcellularLocation>
        <location evidence="1">Nucleus</location>
    </subcellularLocation>
</comment>